<accession>A0A1Y2GBR8</accession>
<dbReference type="STRING" id="64571.A0A1Y2GBR8"/>
<dbReference type="GO" id="GO:0010890">
    <property type="term" value="P:positive regulation of triglyceride storage"/>
    <property type="evidence" value="ECO:0007669"/>
    <property type="project" value="TreeGrafter"/>
</dbReference>
<dbReference type="InterPro" id="IPR004279">
    <property type="entry name" value="Perilipin"/>
</dbReference>
<dbReference type="RefSeq" id="XP_021877586.1">
    <property type="nucleotide sequence ID" value="XM_022020301.1"/>
</dbReference>
<dbReference type="OrthoDB" id="376826at2759"/>
<dbReference type="Proteomes" id="UP000193648">
    <property type="component" value="Unassembled WGS sequence"/>
</dbReference>
<dbReference type="GO" id="GO:0005811">
    <property type="term" value="C:lipid droplet"/>
    <property type="evidence" value="ECO:0007669"/>
    <property type="project" value="TreeGrafter"/>
</dbReference>
<evidence type="ECO:0000313" key="2">
    <source>
        <dbReference type="EMBL" id="ORZ06543.1"/>
    </source>
</evidence>
<dbReference type="GO" id="GO:0005829">
    <property type="term" value="C:cytosol"/>
    <property type="evidence" value="ECO:0007669"/>
    <property type="project" value="TreeGrafter"/>
</dbReference>
<gene>
    <name evidence="2" type="ORF">BCR41DRAFT_287890</name>
</gene>
<evidence type="ECO:0000256" key="1">
    <source>
        <dbReference type="ARBA" id="ARBA00006311"/>
    </source>
</evidence>
<evidence type="ECO:0000313" key="3">
    <source>
        <dbReference type="Proteomes" id="UP000193648"/>
    </source>
</evidence>
<dbReference type="InParanoid" id="A0A1Y2GBR8"/>
<dbReference type="Pfam" id="PF03036">
    <property type="entry name" value="Perilipin"/>
    <property type="match status" value="1"/>
</dbReference>
<dbReference type="GeneID" id="33562145"/>
<feature type="non-terminal residue" evidence="2">
    <location>
        <position position="1"/>
    </location>
</feature>
<dbReference type="AlphaFoldDB" id="A0A1Y2GBR8"/>
<protein>
    <submittedName>
        <fullName evidence="2">Uncharacterized protein</fullName>
    </submittedName>
</protein>
<dbReference type="PANTHER" id="PTHR14024">
    <property type="entry name" value="PERILIPIN"/>
    <property type="match status" value="1"/>
</dbReference>
<sequence>FIARVSSLPLIHDSVTTLHSMAKENKYSRYALDTAGSAVGTVSKYTEGYQKTLQPHITKVDQIASKSLDLLETTFPIVTKPTAEIVTQVKKPYTQIQSTIDAHVTAPAAENNAALVKSKESIHALNIRLSALLESLRIHAKELQENVQKVPGEASLRVQTLSSNLLSEIDSLSLYLKEHSPKLPEYVQVRLEPLVGFVNERYETVKEEIAKPDVSAMQKARNILHLTTEETLPILQSAAQDVK</sequence>
<dbReference type="EMBL" id="MCFF01000045">
    <property type="protein sequence ID" value="ORZ06543.1"/>
    <property type="molecule type" value="Genomic_DNA"/>
</dbReference>
<name>A0A1Y2GBR8_9FUNG</name>
<comment type="caution">
    <text evidence="2">The sequence shown here is derived from an EMBL/GenBank/DDBJ whole genome shotgun (WGS) entry which is preliminary data.</text>
</comment>
<feature type="non-terminal residue" evidence="2">
    <location>
        <position position="243"/>
    </location>
</feature>
<reference evidence="2 3" key="1">
    <citation type="submission" date="2016-07" db="EMBL/GenBank/DDBJ databases">
        <title>Pervasive Adenine N6-methylation of Active Genes in Fungi.</title>
        <authorList>
            <consortium name="DOE Joint Genome Institute"/>
            <person name="Mondo S.J."/>
            <person name="Dannebaum R.O."/>
            <person name="Kuo R.C."/>
            <person name="Labutti K."/>
            <person name="Haridas S."/>
            <person name="Kuo A."/>
            <person name="Salamov A."/>
            <person name="Ahrendt S.R."/>
            <person name="Lipzen A."/>
            <person name="Sullivan W."/>
            <person name="Andreopoulos W.B."/>
            <person name="Clum A."/>
            <person name="Lindquist E."/>
            <person name="Daum C."/>
            <person name="Ramamoorthy G.K."/>
            <person name="Gryganskyi A."/>
            <person name="Culley D."/>
            <person name="Magnuson J.K."/>
            <person name="James T.Y."/>
            <person name="O'Malley M.A."/>
            <person name="Stajich J.E."/>
            <person name="Spatafora J.W."/>
            <person name="Visel A."/>
            <person name="Grigoriev I.V."/>
        </authorList>
    </citation>
    <scope>NUCLEOTIDE SEQUENCE [LARGE SCALE GENOMIC DNA]</scope>
    <source>
        <strain evidence="2 3">NRRL 3116</strain>
    </source>
</reference>
<proteinExistence type="inferred from homology"/>
<comment type="similarity">
    <text evidence="1">Belongs to the perilipin family.</text>
</comment>
<dbReference type="PANTHER" id="PTHR14024:SF49">
    <property type="entry name" value="LIPID STORAGE DROPLETS SURFACE-BINDING PROTEIN 1"/>
    <property type="match status" value="1"/>
</dbReference>
<keyword evidence="3" id="KW-1185">Reference proteome</keyword>
<organism evidence="2 3">
    <name type="scientific">Lobosporangium transversale</name>
    <dbReference type="NCBI Taxonomy" id="64571"/>
    <lineage>
        <taxon>Eukaryota</taxon>
        <taxon>Fungi</taxon>
        <taxon>Fungi incertae sedis</taxon>
        <taxon>Mucoromycota</taxon>
        <taxon>Mortierellomycotina</taxon>
        <taxon>Mortierellomycetes</taxon>
        <taxon>Mortierellales</taxon>
        <taxon>Mortierellaceae</taxon>
        <taxon>Lobosporangium</taxon>
    </lineage>
</organism>
<dbReference type="GO" id="GO:0019915">
    <property type="term" value="P:lipid storage"/>
    <property type="evidence" value="ECO:0007669"/>
    <property type="project" value="TreeGrafter"/>
</dbReference>